<reference evidence="1" key="2">
    <citation type="submission" date="2021-08" db="EMBL/GenBank/DDBJ databases">
        <authorList>
            <person name="Tani A."/>
            <person name="Ola A."/>
            <person name="Ogura Y."/>
            <person name="Katsura K."/>
            <person name="Hayashi T."/>
        </authorList>
    </citation>
    <scope>NUCLEOTIDE SEQUENCE</scope>
    <source>
        <strain evidence="1">DSM 17168</strain>
    </source>
</reference>
<sequence length="46" mass="4811">MPPIRKQTSDDGLCTLIIGDSVFLTDLSEADADAIIAAYSRITAAA</sequence>
<dbReference type="EMBL" id="BPQQ01000018">
    <property type="protein sequence ID" value="GJD99714.1"/>
    <property type="molecule type" value="Genomic_DNA"/>
</dbReference>
<dbReference type="Proteomes" id="UP001055153">
    <property type="component" value="Unassembled WGS sequence"/>
</dbReference>
<organism evidence="1 2">
    <name type="scientific">Methylobacterium isbiliense</name>
    <dbReference type="NCBI Taxonomy" id="315478"/>
    <lineage>
        <taxon>Bacteria</taxon>
        <taxon>Pseudomonadati</taxon>
        <taxon>Pseudomonadota</taxon>
        <taxon>Alphaproteobacteria</taxon>
        <taxon>Hyphomicrobiales</taxon>
        <taxon>Methylobacteriaceae</taxon>
        <taxon>Methylobacterium</taxon>
    </lineage>
</organism>
<reference evidence="1" key="1">
    <citation type="journal article" date="2021" name="Front. Microbiol.">
        <title>Comprehensive Comparative Genomics and Phenotyping of Methylobacterium Species.</title>
        <authorList>
            <person name="Alessa O."/>
            <person name="Ogura Y."/>
            <person name="Fujitani Y."/>
            <person name="Takami H."/>
            <person name="Hayashi T."/>
            <person name="Sahin N."/>
            <person name="Tani A."/>
        </authorList>
    </citation>
    <scope>NUCLEOTIDE SEQUENCE</scope>
    <source>
        <strain evidence="1">DSM 17168</strain>
    </source>
</reference>
<accession>A0ABQ4S965</accession>
<evidence type="ECO:0000313" key="1">
    <source>
        <dbReference type="EMBL" id="GJD99714.1"/>
    </source>
</evidence>
<protein>
    <submittedName>
        <fullName evidence="1">Uncharacterized protein</fullName>
    </submittedName>
</protein>
<proteinExistence type="predicted"/>
<keyword evidence="2" id="KW-1185">Reference proteome</keyword>
<comment type="caution">
    <text evidence="1">The sequence shown here is derived from an EMBL/GenBank/DDBJ whole genome shotgun (WGS) entry which is preliminary data.</text>
</comment>
<dbReference type="RefSeq" id="WP_238234599.1">
    <property type="nucleotide sequence ID" value="NZ_BPQQ01000018.1"/>
</dbReference>
<evidence type="ECO:0000313" key="2">
    <source>
        <dbReference type="Proteomes" id="UP001055153"/>
    </source>
</evidence>
<gene>
    <name evidence="1" type="ORF">GMJLKIPL_1632</name>
</gene>
<name>A0ABQ4S965_9HYPH</name>